<evidence type="ECO:0000313" key="3">
    <source>
        <dbReference type="Proteomes" id="UP001060150"/>
    </source>
</evidence>
<name>A0ABY5NEZ9_9ACTN</name>
<evidence type="ECO:0008006" key="4">
    <source>
        <dbReference type="Google" id="ProtNLM"/>
    </source>
</evidence>
<organism evidence="2 3">
    <name type="scientific">Streptomyces changanensis</name>
    <dbReference type="NCBI Taxonomy" id="2964669"/>
    <lineage>
        <taxon>Bacteria</taxon>
        <taxon>Bacillati</taxon>
        <taxon>Actinomycetota</taxon>
        <taxon>Actinomycetes</taxon>
        <taxon>Kitasatosporales</taxon>
        <taxon>Streptomycetaceae</taxon>
        <taxon>Streptomyces</taxon>
    </lineage>
</organism>
<dbReference type="EMBL" id="CP102332">
    <property type="protein sequence ID" value="UUS34605.1"/>
    <property type="molecule type" value="Genomic_DNA"/>
</dbReference>
<feature type="compositionally biased region" description="Polar residues" evidence="1">
    <location>
        <begin position="113"/>
        <end position="141"/>
    </location>
</feature>
<accession>A0ABY5NEZ9</accession>
<gene>
    <name evidence="2" type="ORF">NRO40_29840</name>
</gene>
<evidence type="ECO:0000256" key="1">
    <source>
        <dbReference type="SAM" id="MobiDB-lite"/>
    </source>
</evidence>
<feature type="region of interest" description="Disordered" evidence="1">
    <location>
        <begin position="92"/>
        <end position="141"/>
    </location>
</feature>
<evidence type="ECO:0000313" key="2">
    <source>
        <dbReference type="EMBL" id="UUS34605.1"/>
    </source>
</evidence>
<dbReference type="Proteomes" id="UP001060150">
    <property type="component" value="Chromosome"/>
</dbReference>
<proteinExistence type="predicted"/>
<keyword evidence="3" id="KW-1185">Reference proteome</keyword>
<protein>
    <recommendedName>
        <fullName evidence="4">DUF4352 domain-containing protein</fullName>
    </recommendedName>
</protein>
<sequence>MSNKAVWARIEVKVCNDEGGSINVTQFPWSLAYADGAQVEVTGLHGGNFPKPEFPTNDKPVKPGNCVRGGIMFPVEPDQRPERIVYHPDSIEEPIEWAVPPSGAAGDTRSKRSSQQARAYSSPSSGSGTTARAIQRSVPTD</sequence>
<dbReference type="RefSeq" id="WP_058941718.1">
    <property type="nucleotide sequence ID" value="NZ_CP102332.1"/>
</dbReference>
<reference evidence="2" key="1">
    <citation type="submission" date="2022-08" db="EMBL/GenBank/DDBJ databases">
        <title>Streptomyces changanensis sp. nov., an actinomycete isolated from soil.</title>
        <authorList>
            <person name="Wu H."/>
            <person name="Han L."/>
        </authorList>
    </citation>
    <scope>NUCLEOTIDE SEQUENCE</scope>
    <source>
        <strain evidence="2">HL-66</strain>
    </source>
</reference>